<protein>
    <submittedName>
        <fullName evidence="1">Uncharacterized protein</fullName>
    </submittedName>
</protein>
<sequence length="85" mass="9394">MLGFIEVKLLIYLLGRATNFPLFLPLNYKLPRFTPCSRARAKLFGGLCLNMPGMPLSVHDCSCSAPVLELLKPLYPDLGLVTSRA</sequence>
<accession>A0A8X6M3T7</accession>
<dbReference type="EMBL" id="BMAO01019820">
    <property type="protein sequence ID" value="GFR33116.1"/>
    <property type="molecule type" value="Genomic_DNA"/>
</dbReference>
<evidence type="ECO:0000313" key="2">
    <source>
        <dbReference type="Proteomes" id="UP000887116"/>
    </source>
</evidence>
<evidence type="ECO:0000313" key="1">
    <source>
        <dbReference type="EMBL" id="GFR33116.1"/>
    </source>
</evidence>
<gene>
    <name evidence="1" type="ORF">TNCT_194321</name>
</gene>
<keyword evidence="2" id="KW-1185">Reference proteome</keyword>
<organism evidence="1 2">
    <name type="scientific">Trichonephila clavata</name>
    <name type="common">Joro spider</name>
    <name type="synonym">Nephila clavata</name>
    <dbReference type="NCBI Taxonomy" id="2740835"/>
    <lineage>
        <taxon>Eukaryota</taxon>
        <taxon>Metazoa</taxon>
        <taxon>Ecdysozoa</taxon>
        <taxon>Arthropoda</taxon>
        <taxon>Chelicerata</taxon>
        <taxon>Arachnida</taxon>
        <taxon>Araneae</taxon>
        <taxon>Araneomorphae</taxon>
        <taxon>Entelegynae</taxon>
        <taxon>Araneoidea</taxon>
        <taxon>Nephilidae</taxon>
        <taxon>Trichonephila</taxon>
    </lineage>
</organism>
<reference evidence="1" key="1">
    <citation type="submission" date="2020-07" db="EMBL/GenBank/DDBJ databases">
        <title>Multicomponent nature underlies the extraordinary mechanical properties of spider dragline silk.</title>
        <authorList>
            <person name="Kono N."/>
            <person name="Nakamura H."/>
            <person name="Mori M."/>
            <person name="Yoshida Y."/>
            <person name="Ohtoshi R."/>
            <person name="Malay A.D."/>
            <person name="Moran D.A.P."/>
            <person name="Tomita M."/>
            <person name="Numata K."/>
            <person name="Arakawa K."/>
        </authorList>
    </citation>
    <scope>NUCLEOTIDE SEQUENCE</scope>
</reference>
<name>A0A8X6M3T7_TRICU</name>
<proteinExistence type="predicted"/>
<dbReference type="AlphaFoldDB" id="A0A8X6M3T7"/>
<dbReference type="Proteomes" id="UP000887116">
    <property type="component" value="Unassembled WGS sequence"/>
</dbReference>
<comment type="caution">
    <text evidence="1">The sequence shown here is derived from an EMBL/GenBank/DDBJ whole genome shotgun (WGS) entry which is preliminary data.</text>
</comment>